<proteinExistence type="predicted"/>
<sequence length="662" mass="75118">MEEQLTELILNPIDSIVENSYFQILLTDSSSEIRTVHDFYFVKSRMKPNHVAISDRVELTMANLSRAINLDLPLVFKSEVLQDSRVKIAILDPKLVISDVISFNPITKLPIFESEIIAVPFEIFEIKSVAFLASDFVACSQVKVRVQTTLVMTSYCRGLLCNAVNSSTIEFTAIRGVQIIFKAVRNNLSRLRNINIPPLLNEPQISVFNSPFGATATATIANFGGLNLQFSLDNTNWQASNVFSGLDIGNYTLYVKDHLGCSKSKTFSVLENSYGAKPYVFISKENSFRFKEPSGNYLNDENQFFNQSTNAINYCFEQRFLNTDVVTTQFKSNFQGVEVFVMDLETNSITQLAVTKKTNNIGLKQKMSGVKKYKITNFQFGIYFESGSILNYDTNTPEQNYALNGSLPIWAKLGNFINIDGAFYQINSIGFDENVNAEVLIFDGFMIEFTEEVIASSVYNLQEYEVYEFDLDFSYYPNAKVQIEIKNSDPNFGNYNWISESITSQEDLDNHIEIRYYNSTNTNVIYSTEIQHLLRIPYNKTKAVDSDSSENYNTDTNTYLLDSKVYEITEFDLMPLPLELWRKVKIALSVDTIFIDGVGYSKNAEFTKETLGSTNLYKVTAQLIKNGFIFNSSMNSNEIIIENPVTNIPGLIENNSDGFIQY</sequence>
<protein>
    <submittedName>
        <fullName evidence="1">Uncharacterized protein</fullName>
    </submittedName>
</protein>
<reference evidence="1 2" key="1">
    <citation type="submission" date="2018-11" db="EMBL/GenBank/DDBJ databases">
        <title>Flavobacterium sp. nov., YIM 102701-2 draft genome.</title>
        <authorList>
            <person name="Li G."/>
            <person name="Jiang Y."/>
        </authorList>
    </citation>
    <scope>NUCLEOTIDE SEQUENCE [LARGE SCALE GENOMIC DNA]</scope>
    <source>
        <strain evidence="1 2">YIM 102701-2</strain>
    </source>
</reference>
<organism evidence="1 2">
    <name type="scientific">Paenimyroides tangerinum</name>
    <dbReference type="NCBI Taxonomy" id="2488728"/>
    <lineage>
        <taxon>Bacteria</taxon>
        <taxon>Pseudomonadati</taxon>
        <taxon>Bacteroidota</taxon>
        <taxon>Flavobacteriia</taxon>
        <taxon>Flavobacteriales</taxon>
        <taxon>Flavobacteriaceae</taxon>
        <taxon>Paenimyroides</taxon>
    </lineage>
</organism>
<evidence type="ECO:0000313" key="2">
    <source>
        <dbReference type="Proteomes" id="UP000275719"/>
    </source>
</evidence>
<gene>
    <name evidence="1" type="ORF">EG240_05870</name>
</gene>
<dbReference type="AlphaFoldDB" id="A0A3P3W8P4"/>
<accession>A0A3P3W8P4</accession>
<comment type="caution">
    <text evidence="1">The sequence shown here is derived from an EMBL/GenBank/DDBJ whole genome shotgun (WGS) entry which is preliminary data.</text>
</comment>
<dbReference type="Proteomes" id="UP000275719">
    <property type="component" value="Unassembled WGS sequence"/>
</dbReference>
<evidence type="ECO:0000313" key="1">
    <source>
        <dbReference type="EMBL" id="RRJ91532.1"/>
    </source>
</evidence>
<keyword evidence="2" id="KW-1185">Reference proteome</keyword>
<dbReference type="EMBL" id="RQVQ01000010">
    <property type="protein sequence ID" value="RRJ91532.1"/>
    <property type="molecule type" value="Genomic_DNA"/>
</dbReference>
<name>A0A3P3W8P4_9FLAO</name>
<dbReference type="RefSeq" id="WP_125018436.1">
    <property type="nucleotide sequence ID" value="NZ_RQVQ01000010.1"/>
</dbReference>
<dbReference type="OrthoDB" id="1289432at2"/>